<protein>
    <recommendedName>
        <fullName evidence="2">RNase III domain-containing protein</fullName>
    </recommendedName>
</protein>
<dbReference type="EMBL" id="PEDP01000290">
    <property type="protein sequence ID" value="POS86608.1"/>
    <property type="molecule type" value="Genomic_DNA"/>
</dbReference>
<proteinExistence type="predicted"/>
<dbReference type="SUPFAM" id="SSF69065">
    <property type="entry name" value="RNase III domain-like"/>
    <property type="match status" value="1"/>
</dbReference>
<accession>A0A2S4PX50</accession>
<name>A0A2S4PX50_9PEZI</name>
<dbReference type="GO" id="GO:0034475">
    <property type="term" value="P:U4 snRNA 3'-end processing"/>
    <property type="evidence" value="ECO:0007669"/>
    <property type="project" value="TreeGrafter"/>
</dbReference>
<dbReference type="CDD" id="cd00593">
    <property type="entry name" value="RIBOc"/>
    <property type="match status" value="1"/>
</dbReference>
<dbReference type="OrthoDB" id="2392202at2759"/>
<dbReference type="SMART" id="SM00535">
    <property type="entry name" value="RIBOc"/>
    <property type="match status" value="1"/>
</dbReference>
<evidence type="ECO:0000259" key="2">
    <source>
        <dbReference type="PROSITE" id="PS50142"/>
    </source>
</evidence>
<dbReference type="Gene3D" id="3.30.160.20">
    <property type="match status" value="1"/>
</dbReference>
<dbReference type="GO" id="GO:0005654">
    <property type="term" value="C:nucleoplasm"/>
    <property type="evidence" value="ECO:0007669"/>
    <property type="project" value="TreeGrafter"/>
</dbReference>
<dbReference type="GO" id="GO:0006364">
    <property type="term" value="P:rRNA processing"/>
    <property type="evidence" value="ECO:0007669"/>
    <property type="project" value="TreeGrafter"/>
</dbReference>
<sequence length="436" mass="49137">MENKRKYDFDELVERNHKQRKKDSDLVQAQFRNIHNSSLATSDTNLSSTQSSKFFKTAGKYQKALYVQNLIQNLDEILDEDNKSIFSEILSEEALKHCLSLQTCLRESKVRVLEEIDKNSLSENLQNEILKLPKILSPLSISPWKSSSIPTEYPPLPEILDPTLEVATFIHCSVSAGRKGALNYEQLELIGDAYMELIATLLISQTFPCLSPGKQSQIRELLVKNITLAKYSLQYNFDKRLKIDWTLLKSASLTKVKVLGDVFEAYVAAVILSDPIEGVRRASQWLKNLWSMTIATTIELEDKSENKVLSHLWHLRGNISPEKVAEEFNNLPIELNAKEKLQKLIGGKHAKLSYRDLSPPTKDPQTKLAVFAIGVFLDGWGEKNKMLGSGKANGKKEAGLKAATVALSNENMIKFYADQKIALMGAETKDNQQPIR</sequence>
<dbReference type="Gene3D" id="1.10.1520.10">
    <property type="entry name" value="Ribonuclease III domain"/>
    <property type="match status" value="1"/>
</dbReference>
<dbReference type="AlphaFoldDB" id="A0A2S4PX50"/>
<dbReference type="Pfam" id="PF00636">
    <property type="entry name" value="Ribonuclease_3"/>
    <property type="match status" value="1"/>
</dbReference>
<reference evidence="3 4" key="1">
    <citation type="submission" date="2017-10" db="EMBL/GenBank/DDBJ databases">
        <title>Development of genomic resources for the powdery mildew, Erysiphe pulchra.</title>
        <authorList>
            <person name="Wadl P.A."/>
            <person name="Mack B.M."/>
            <person name="Moore G."/>
            <person name="Beltz S.B."/>
        </authorList>
    </citation>
    <scope>NUCLEOTIDE SEQUENCE [LARGE SCALE GENOMIC DNA]</scope>
    <source>
        <strain evidence="3">Cflorida</strain>
    </source>
</reference>
<dbReference type="GO" id="GO:0004525">
    <property type="term" value="F:ribonuclease III activity"/>
    <property type="evidence" value="ECO:0007669"/>
    <property type="project" value="InterPro"/>
</dbReference>
<feature type="domain" description="RNase III" evidence="2">
    <location>
        <begin position="169"/>
        <end position="275"/>
    </location>
</feature>
<dbReference type="PANTHER" id="PTHR11207">
    <property type="entry name" value="RIBONUCLEASE III"/>
    <property type="match status" value="1"/>
</dbReference>
<keyword evidence="4" id="KW-1185">Reference proteome</keyword>
<dbReference type="PANTHER" id="PTHR11207:SF0">
    <property type="entry name" value="RIBONUCLEASE 3"/>
    <property type="match status" value="1"/>
</dbReference>
<dbReference type="GO" id="GO:0003723">
    <property type="term" value="F:RNA binding"/>
    <property type="evidence" value="ECO:0007669"/>
    <property type="project" value="UniProtKB-KW"/>
</dbReference>
<comment type="caution">
    <text evidence="3">The sequence shown here is derived from an EMBL/GenBank/DDBJ whole genome shotgun (WGS) entry which is preliminary data.</text>
</comment>
<dbReference type="SUPFAM" id="SSF54768">
    <property type="entry name" value="dsRNA-binding domain-like"/>
    <property type="match status" value="1"/>
</dbReference>
<evidence type="ECO:0000313" key="3">
    <source>
        <dbReference type="EMBL" id="POS86608.1"/>
    </source>
</evidence>
<dbReference type="STRING" id="225359.A0A2S4PX50"/>
<dbReference type="Proteomes" id="UP000237438">
    <property type="component" value="Unassembled WGS sequence"/>
</dbReference>
<dbReference type="InterPro" id="IPR000999">
    <property type="entry name" value="RNase_III_dom"/>
</dbReference>
<dbReference type="GO" id="GO:0006369">
    <property type="term" value="P:termination of RNA polymerase II transcription"/>
    <property type="evidence" value="ECO:0007669"/>
    <property type="project" value="TreeGrafter"/>
</dbReference>
<gene>
    <name evidence="3" type="ORF">EPUL_001632</name>
</gene>
<dbReference type="InterPro" id="IPR036389">
    <property type="entry name" value="RNase_III_sf"/>
</dbReference>
<evidence type="ECO:0000313" key="4">
    <source>
        <dbReference type="Proteomes" id="UP000237438"/>
    </source>
</evidence>
<dbReference type="PROSITE" id="PS50142">
    <property type="entry name" value="RNASE_3_2"/>
    <property type="match status" value="1"/>
</dbReference>
<evidence type="ECO:0000256" key="1">
    <source>
        <dbReference type="ARBA" id="ARBA00022884"/>
    </source>
</evidence>
<organism evidence="3 4">
    <name type="scientific">Erysiphe pulchra</name>
    <dbReference type="NCBI Taxonomy" id="225359"/>
    <lineage>
        <taxon>Eukaryota</taxon>
        <taxon>Fungi</taxon>
        <taxon>Dikarya</taxon>
        <taxon>Ascomycota</taxon>
        <taxon>Pezizomycotina</taxon>
        <taxon>Leotiomycetes</taxon>
        <taxon>Erysiphales</taxon>
        <taxon>Erysiphaceae</taxon>
        <taxon>Erysiphe</taxon>
    </lineage>
</organism>
<keyword evidence="1" id="KW-0694">RNA-binding</keyword>